<protein>
    <submittedName>
        <fullName evidence="1">Uncharacterized protein</fullName>
    </submittedName>
</protein>
<comment type="caution">
    <text evidence="1">The sequence shown here is derived from an EMBL/GenBank/DDBJ whole genome shotgun (WGS) entry which is preliminary data.</text>
</comment>
<dbReference type="EMBL" id="SNYA01000004">
    <property type="protein sequence ID" value="TDP92362.1"/>
    <property type="molecule type" value="Genomic_DNA"/>
</dbReference>
<sequence>MDSFISKKQAGRELCISNTSVKNLCDLQRLGTNSRGKVSQAEVTRLAEQQRIRLITNREWPKNDLDELAFICPATNPELGSNLDLVTMDHLAQLATEELQRSGREELLDGPGRMLSGAWRMSESSARRLVDEQGLILGAASKYVFEVVRVVDHVMNTVKGNNKVFIVEPVDDSVKSRYLGYVDFMNQNAREVLSIQLAE</sequence>
<name>A0A4R6RYW6_9MICO</name>
<dbReference type="RefSeq" id="WP_133616595.1">
    <property type="nucleotide sequence ID" value="NZ_SNYA01000004.1"/>
</dbReference>
<keyword evidence="2" id="KW-1185">Reference proteome</keyword>
<dbReference type="AlphaFoldDB" id="A0A4R6RYW6"/>
<evidence type="ECO:0000313" key="2">
    <source>
        <dbReference type="Proteomes" id="UP000295601"/>
    </source>
</evidence>
<accession>A0A4R6RYW6</accession>
<proteinExistence type="predicted"/>
<gene>
    <name evidence="1" type="ORF">EDF62_1568</name>
</gene>
<evidence type="ECO:0000313" key="1">
    <source>
        <dbReference type="EMBL" id="TDP92362.1"/>
    </source>
</evidence>
<dbReference type="Proteomes" id="UP000295601">
    <property type="component" value="Unassembled WGS sequence"/>
</dbReference>
<organism evidence="1 2">
    <name type="scientific">Leucobacter luti</name>
    <dbReference type="NCBI Taxonomy" id="340320"/>
    <lineage>
        <taxon>Bacteria</taxon>
        <taxon>Bacillati</taxon>
        <taxon>Actinomycetota</taxon>
        <taxon>Actinomycetes</taxon>
        <taxon>Micrococcales</taxon>
        <taxon>Microbacteriaceae</taxon>
        <taxon>Leucobacter</taxon>
    </lineage>
</organism>
<reference evidence="1 2" key="1">
    <citation type="submission" date="2019-03" db="EMBL/GenBank/DDBJ databases">
        <title>Genomic analyses of the natural microbiome of Caenorhabditis elegans.</title>
        <authorList>
            <person name="Samuel B."/>
        </authorList>
    </citation>
    <scope>NUCLEOTIDE SEQUENCE [LARGE SCALE GENOMIC DNA]</scope>
    <source>
        <strain evidence="1 2">JUb18</strain>
    </source>
</reference>